<dbReference type="InterPro" id="IPR035952">
    <property type="entry name" value="Rhomboid-like_sf"/>
</dbReference>
<dbReference type="AlphaFoldDB" id="A0A5C6DMZ2"/>
<feature type="transmembrane region" description="Helical" evidence="5">
    <location>
        <begin position="159"/>
        <end position="181"/>
    </location>
</feature>
<dbReference type="OrthoDB" id="196054at2"/>
<proteinExistence type="predicted"/>
<dbReference type="EMBL" id="SJPV01000004">
    <property type="protein sequence ID" value="TWU38200.1"/>
    <property type="molecule type" value="Genomic_DNA"/>
</dbReference>
<dbReference type="GO" id="GO:0016020">
    <property type="term" value="C:membrane"/>
    <property type="evidence" value="ECO:0007669"/>
    <property type="project" value="UniProtKB-SubCell"/>
</dbReference>
<gene>
    <name evidence="7" type="ORF">Poly41_26760</name>
</gene>
<feature type="transmembrane region" description="Helical" evidence="5">
    <location>
        <begin position="130"/>
        <end position="147"/>
    </location>
</feature>
<protein>
    <submittedName>
        <fullName evidence="7">Intramembrane serine protease GlpG</fullName>
    </submittedName>
</protein>
<evidence type="ECO:0000256" key="1">
    <source>
        <dbReference type="ARBA" id="ARBA00004141"/>
    </source>
</evidence>
<evidence type="ECO:0000313" key="7">
    <source>
        <dbReference type="EMBL" id="TWU38200.1"/>
    </source>
</evidence>
<feature type="transmembrane region" description="Helical" evidence="5">
    <location>
        <begin position="30"/>
        <end position="49"/>
    </location>
</feature>
<comment type="subcellular location">
    <subcellularLocation>
        <location evidence="1">Membrane</location>
        <topology evidence="1">Multi-pass membrane protein</topology>
    </subcellularLocation>
</comment>
<dbReference type="InterPro" id="IPR023826">
    <property type="entry name" value="Rhom-like_SP_proteobac"/>
</dbReference>
<evidence type="ECO:0000256" key="3">
    <source>
        <dbReference type="ARBA" id="ARBA00022989"/>
    </source>
</evidence>
<evidence type="ECO:0000259" key="6">
    <source>
        <dbReference type="Pfam" id="PF01694"/>
    </source>
</evidence>
<feature type="transmembrane region" description="Helical" evidence="5">
    <location>
        <begin position="201"/>
        <end position="222"/>
    </location>
</feature>
<dbReference type="GO" id="GO:0006508">
    <property type="term" value="P:proteolysis"/>
    <property type="evidence" value="ECO:0007669"/>
    <property type="project" value="UniProtKB-KW"/>
</dbReference>
<dbReference type="InterPro" id="IPR022764">
    <property type="entry name" value="Peptidase_S54_rhomboid_dom"/>
</dbReference>
<keyword evidence="7" id="KW-0645">Protease</keyword>
<keyword evidence="3 5" id="KW-1133">Transmembrane helix</keyword>
<organism evidence="7 8">
    <name type="scientific">Novipirellula artificiosorum</name>
    <dbReference type="NCBI Taxonomy" id="2528016"/>
    <lineage>
        <taxon>Bacteria</taxon>
        <taxon>Pseudomonadati</taxon>
        <taxon>Planctomycetota</taxon>
        <taxon>Planctomycetia</taxon>
        <taxon>Pirellulales</taxon>
        <taxon>Pirellulaceae</taxon>
        <taxon>Novipirellula</taxon>
    </lineage>
</organism>
<reference evidence="7 8" key="1">
    <citation type="submission" date="2019-02" db="EMBL/GenBank/DDBJ databases">
        <title>Deep-cultivation of Planctomycetes and their phenomic and genomic characterization uncovers novel biology.</title>
        <authorList>
            <person name="Wiegand S."/>
            <person name="Jogler M."/>
            <person name="Boedeker C."/>
            <person name="Pinto D."/>
            <person name="Vollmers J."/>
            <person name="Rivas-Marin E."/>
            <person name="Kohn T."/>
            <person name="Peeters S.H."/>
            <person name="Heuer A."/>
            <person name="Rast P."/>
            <person name="Oberbeckmann S."/>
            <person name="Bunk B."/>
            <person name="Jeske O."/>
            <person name="Meyerdierks A."/>
            <person name="Storesund J.E."/>
            <person name="Kallscheuer N."/>
            <person name="Luecker S."/>
            <person name="Lage O.M."/>
            <person name="Pohl T."/>
            <person name="Merkel B.J."/>
            <person name="Hornburger P."/>
            <person name="Mueller R.-W."/>
            <person name="Bruemmer F."/>
            <person name="Labrenz M."/>
            <person name="Spormann A.M."/>
            <person name="Op Den Camp H."/>
            <person name="Overmann J."/>
            <person name="Amann R."/>
            <person name="Jetten M.S.M."/>
            <person name="Mascher T."/>
            <person name="Medema M.H."/>
            <person name="Devos D.P."/>
            <person name="Kaster A.-K."/>
            <person name="Ovreas L."/>
            <person name="Rohde M."/>
            <person name="Galperin M.Y."/>
            <person name="Jogler C."/>
        </authorList>
    </citation>
    <scope>NUCLEOTIDE SEQUENCE [LARGE SCALE GENOMIC DNA]</scope>
    <source>
        <strain evidence="7 8">Poly41</strain>
    </source>
</reference>
<accession>A0A5C6DMZ2</accession>
<dbReference type="Gene3D" id="1.20.1540.10">
    <property type="entry name" value="Rhomboid-like"/>
    <property type="match status" value="1"/>
</dbReference>
<evidence type="ECO:0000256" key="5">
    <source>
        <dbReference type="SAM" id="Phobius"/>
    </source>
</evidence>
<dbReference type="NCBIfam" id="TIGR03902">
    <property type="entry name" value="rhom_GG_sort"/>
    <property type="match status" value="1"/>
</dbReference>
<keyword evidence="8" id="KW-1185">Reference proteome</keyword>
<keyword evidence="2 5" id="KW-0812">Transmembrane</keyword>
<evidence type="ECO:0000256" key="4">
    <source>
        <dbReference type="ARBA" id="ARBA00023136"/>
    </source>
</evidence>
<comment type="caution">
    <text evidence="7">The sequence shown here is derived from an EMBL/GenBank/DDBJ whole genome shotgun (WGS) entry which is preliminary data.</text>
</comment>
<feature type="transmembrane region" description="Helical" evidence="5">
    <location>
        <begin position="105"/>
        <end position="124"/>
    </location>
</feature>
<feature type="transmembrane region" description="Helical" evidence="5">
    <location>
        <begin position="79"/>
        <end position="98"/>
    </location>
</feature>
<keyword evidence="4 5" id="KW-0472">Membrane</keyword>
<dbReference type="GO" id="GO:0004252">
    <property type="term" value="F:serine-type endopeptidase activity"/>
    <property type="evidence" value="ECO:0007669"/>
    <property type="project" value="InterPro"/>
</dbReference>
<sequence>MSAGESLFATLPQQNDASLPRMCHRGSSRFNPYLVTTIVSAIAILASLFPSLADGLQLDFARVADGQWWRLLSGHLTHFGSQHLFWDLLMFVVLGAACERQHPRLFPVSLIVMALGISVAVTFACKDVSGYRGLSGIDTGLFVWFIGDQIRQSLSDCDRMFAGFWTTAATLLVGKLLFEFVTGDVLFVDADGFKPLIESHLVGAAFGVLFAGVGILAGEAGAANMST</sequence>
<evidence type="ECO:0000313" key="8">
    <source>
        <dbReference type="Proteomes" id="UP000319143"/>
    </source>
</evidence>
<keyword evidence="7" id="KW-0378">Hydrolase</keyword>
<evidence type="ECO:0000256" key="2">
    <source>
        <dbReference type="ARBA" id="ARBA00022692"/>
    </source>
</evidence>
<dbReference type="SUPFAM" id="SSF144091">
    <property type="entry name" value="Rhomboid-like"/>
    <property type="match status" value="1"/>
</dbReference>
<dbReference type="RefSeq" id="WP_146526549.1">
    <property type="nucleotide sequence ID" value="NZ_SJPV01000004.1"/>
</dbReference>
<feature type="domain" description="Peptidase S54 rhomboid" evidence="6">
    <location>
        <begin position="66"/>
        <end position="212"/>
    </location>
</feature>
<dbReference type="Pfam" id="PF01694">
    <property type="entry name" value="Rhomboid"/>
    <property type="match status" value="1"/>
</dbReference>
<dbReference type="Proteomes" id="UP000319143">
    <property type="component" value="Unassembled WGS sequence"/>
</dbReference>
<name>A0A5C6DMZ2_9BACT</name>